<dbReference type="EMBL" id="BAAAOS010000058">
    <property type="protein sequence ID" value="GAA1610391.1"/>
    <property type="molecule type" value="Genomic_DNA"/>
</dbReference>
<accession>A0ABP4QG18</accession>
<proteinExistence type="predicted"/>
<name>A0ABP4QG18_9ACTN</name>
<keyword evidence="3" id="KW-1185">Reference proteome</keyword>
<gene>
    <name evidence="2" type="ORF">GCM10009789_75920</name>
</gene>
<reference evidence="3" key="1">
    <citation type="journal article" date="2019" name="Int. J. Syst. Evol. Microbiol.">
        <title>The Global Catalogue of Microorganisms (GCM) 10K type strain sequencing project: providing services to taxonomists for standard genome sequencing and annotation.</title>
        <authorList>
            <consortium name="The Broad Institute Genomics Platform"/>
            <consortium name="The Broad Institute Genome Sequencing Center for Infectious Disease"/>
            <person name="Wu L."/>
            <person name="Ma J."/>
        </authorList>
    </citation>
    <scope>NUCLEOTIDE SEQUENCE [LARGE SCALE GENOMIC DNA]</scope>
    <source>
        <strain evidence="3">JCM 14969</strain>
    </source>
</reference>
<comment type="caution">
    <text evidence="2">The sequence shown here is derived from an EMBL/GenBank/DDBJ whole genome shotgun (WGS) entry which is preliminary data.</text>
</comment>
<evidence type="ECO:0000256" key="1">
    <source>
        <dbReference type="SAM" id="SignalP"/>
    </source>
</evidence>
<evidence type="ECO:0000313" key="2">
    <source>
        <dbReference type="EMBL" id="GAA1610391.1"/>
    </source>
</evidence>
<keyword evidence="1" id="KW-0732">Signal</keyword>
<feature type="chain" id="PRO_5045549681" evidence="1">
    <location>
        <begin position="27"/>
        <end position="388"/>
    </location>
</feature>
<dbReference type="Proteomes" id="UP001500393">
    <property type="component" value="Unassembled WGS sequence"/>
</dbReference>
<feature type="signal peptide" evidence="1">
    <location>
        <begin position="1"/>
        <end position="26"/>
    </location>
</feature>
<sequence>MKKYFALPVAIATLTLTAVSVAPAQAASSAAIVQTEVAAGSLLDQARDLLGADVIDAATAAAERLGLDEAPATQGAILAALDPDDYECSPTTPLTDWVAGTITDWTQLDKVFAFAAALTNLAGYASMITPSDSRYGPNGEYSTAITHTFKHLRTFWDIESGDIRLAPMHSAILADRTAVYNTFRTVFHRSEADSAYFADLFSTWASQPKITNHPLNSMNAYAFTGEGDPDPALAALPDQIVMGDGILQAFQAIGLADVAPEAILAHEFGHHVQYEDGLFTSELTGPEATRRTELMADAFAAYFLSHSRGASMQWKRVRLFTQVFAGIGDCGFADPGHHGTPNQRLRSAEWAYSVVTGAPNQGHILPSLTFAQRFDAKLPDLVAPDAGN</sequence>
<dbReference type="RefSeq" id="WP_344221581.1">
    <property type="nucleotide sequence ID" value="NZ_BAAAOS010000058.1"/>
</dbReference>
<organism evidence="2 3">
    <name type="scientific">Kribbella sancticallisti</name>
    <dbReference type="NCBI Taxonomy" id="460087"/>
    <lineage>
        <taxon>Bacteria</taxon>
        <taxon>Bacillati</taxon>
        <taxon>Actinomycetota</taxon>
        <taxon>Actinomycetes</taxon>
        <taxon>Propionibacteriales</taxon>
        <taxon>Kribbellaceae</taxon>
        <taxon>Kribbella</taxon>
    </lineage>
</organism>
<evidence type="ECO:0000313" key="3">
    <source>
        <dbReference type="Proteomes" id="UP001500393"/>
    </source>
</evidence>
<protein>
    <submittedName>
        <fullName evidence="2">Uncharacterized protein</fullName>
    </submittedName>
</protein>